<feature type="transmembrane region" description="Helical" evidence="6">
    <location>
        <begin position="279"/>
        <end position="298"/>
    </location>
</feature>
<feature type="transmembrane region" description="Helical" evidence="6">
    <location>
        <begin position="79"/>
        <end position="98"/>
    </location>
</feature>
<feature type="transmembrane region" description="Helical" evidence="6">
    <location>
        <begin position="220"/>
        <end position="241"/>
    </location>
</feature>
<organism evidence="7 8">
    <name type="scientific">Candidatus Burkholderia verschuerenii</name>
    <dbReference type="NCBI Taxonomy" id="242163"/>
    <lineage>
        <taxon>Bacteria</taxon>
        <taxon>Pseudomonadati</taxon>
        <taxon>Pseudomonadota</taxon>
        <taxon>Betaproteobacteria</taxon>
        <taxon>Burkholderiales</taxon>
        <taxon>Burkholderiaceae</taxon>
        <taxon>Burkholderia</taxon>
    </lineage>
</organism>
<dbReference type="CDD" id="cd06579">
    <property type="entry name" value="TM_PBP1_transp_AraH_like"/>
    <property type="match status" value="1"/>
</dbReference>
<keyword evidence="5 6" id="KW-0472">Membrane</keyword>
<evidence type="ECO:0000313" key="7">
    <source>
        <dbReference type="EMBL" id="KND59742.1"/>
    </source>
</evidence>
<dbReference type="EMBL" id="LFJJ01000104">
    <property type="protein sequence ID" value="KND59742.1"/>
    <property type="molecule type" value="Genomic_DNA"/>
</dbReference>
<name>A0A0L0MAK7_9BURK</name>
<dbReference type="RefSeq" id="WP_050454408.1">
    <property type="nucleotide sequence ID" value="NZ_LFJJ01000104.1"/>
</dbReference>
<feature type="transmembrane region" description="Helical" evidence="6">
    <location>
        <begin position="104"/>
        <end position="129"/>
    </location>
</feature>
<evidence type="ECO:0000256" key="5">
    <source>
        <dbReference type="ARBA" id="ARBA00023136"/>
    </source>
</evidence>
<evidence type="ECO:0000256" key="2">
    <source>
        <dbReference type="ARBA" id="ARBA00022475"/>
    </source>
</evidence>
<dbReference type="InterPro" id="IPR001851">
    <property type="entry name" value="ABC_transp_permease"/>
</dbReference>
<evidence type="ECO:0000256" key="3">
    <source>
        <dbReference type="ARBA" id="ARBA00022692"/>
    </source>
</evidence>
<keyword evidence="3 6" id="KW-0812">Transmembrane</keyword>
<dbReference type="GO" id="GO:0022857">
    <property type="term" value="F:transmembrane transporter activity"/>
    <property type="evidence" value="ECO:0007669"/>
    <property type="project" value="InterPro"/>
</dbReference>
<sequence>MSDVSISKPAMPRRVPKWVKERSALFGLCVLVFVGFACMRPVIASAGNVQNILVQASYLAIFAAAQALVIMTRGFDLSLGVAVSLISVLSAMVMHAHAADPATAILLGVLAACATGAIIGALNGVCVAFAKMNPFVVTLGTMNMVLALSTTVSGGFPVSPLPASFVALSGARVAGVPLLIVMTVLIAIGLQVVLSRTVFERSIILIGANRRAARLAGIASRMHLGGAYVVCSVIVAIGALLLTARTGSGEPNLGGDLTLQTVAAAVLGGIRLSGGEGDVFAPVLGALLVTILSNGMNLIGFDGYLQRLVLGGVIVAALAVDRHLATRG</sequence>
<keyword evidence="2" id="KW-1003">Cell membrane</keyword>
<dbReference type="Proteomes" id="UP000036959">
    <property type="component" value="Unassembled WGS sequence"/>
</dbReference>
<dbReference type="AlphaFoldDB" id="A0A0L0MAK7"/>
<dbReference type="PANTHER" id="PTHR32196">
    <property type="entry name" value="ABC TRANSPORTER PERMEASE PROTEIN YPHD-RELATED-RELATED"/>
    <property type="match status" value="1"/>
</dbReference>
<keyword evidence="8" id="KW-1185">Reference proteome</keyword>
<evidence type="ECO:0000313" key="8">
    <source>
        <dbReference type="Proteomes" id="UP000036959"/>
    </source>
</evidence>
<feature type="transmembrane region" description="Helical" evidence="6">
    <location>
        <begin position="136"/>
        <end position="156"/>
    </location>
</feature>
<evidence type="ECO:0000256" key="1">
    <source>
        <dbReference type="ARBA" id="ARBA00004651"/>
    </source>
</evidence>
<evidence type="ECO:0000256" key="6">
    <source>
        <dbReference type="SAM" id="Phobius"/>
    </source>
</evidence>
<protein>
    <submittedName>
        <fullName evidence="7">Ribose ABC transport system, permease protein RbsC</fullName>
    </submittedName>
</protein>
<comment type="caution">
    <text evidence="7">The sequence shown here is derived from an EMBL/GenBank/DDBJ whole genome shotgun (WGS) entry which is preliminary data.</text>
</comment>
<comment type="subcellular location">
    <subcellularLocation>
        <location evidence="1">Cell membrane</location>
        <topology evidence="1">Multi-pass membrane protein</topology>
    </subcellularLocation>
</comment>
<dbReference type="Pfam" id="PF02653">
    <property type="entry name" value="BPD_transp_2"/>
    <property type="match status" value="1"/>
</dbReference>
<feature type="transmembrane region" description="Helical" evidence="6">
    <location>
        <begin position="304"/>
        <end position="320"/>
    </location>
</feature>
<dbReference type="PATRIC" id="fig|242163.4.peg.441"/>
<proteinExistence type="predicted"/>
<feature type="transmembrane region" description="Helical" evidence="6">
    <location>
        <begin position="56"/>
        <end position="72"/>
    </location>
</feature>
<accession>A0A0L0MAK7</accession>
<keyword evidence="4 6" id="KW-1133">Transmembrane helix</keyword>
<dbReference type="GO" id="GO:0005886">
    <property type="term" value="C:plasma membrane"/>
    <property type="evidence" value="ECO:0007669"/>
    <property type="project" value="UniProtKB-SubCell"/>
</dbReference>
<reference evidence="8" key="1">
    <citation type="submission" date="2015-06" db="EMBL/GenBank/DDBJ databases">
        <title>Comparative genomics of Burkholderia leaf nodule symbionts.</title>
        <authorList>
            <person name="Carlier A."/>
            <person name="Eberl L."/>
            <person name="Pinto-Carbo M."/>
        </authorList>
    </citation>
    <scope>NUCLEOTIDE SEQUENCE [LARGE SCALE GENOMIC DNA]</scope>
    <source>
        <strain evidence="8">UZHbot4</strain>
    </source>
</reference>
<feature type="transmembrane region" description="Helical" evidence="6">
    <location>
        <begin position="176"/>
        <end position="199"/>
    </location>
</feature>
<evidence type="ECO:0000256" key="4">
    <source>
        <dbReference type="ARBA" id="ARBA00022989"/>
    </source>
</evidence>
<gene>
    <name evidence="7" type="ORF">BVER_04897</name>
</gene>